<keyword evidence="1" id="KW-0732">Signal</keyword>
<dbReference type="PANTHER" id="PTHR46615:SF1">
    <property type="entry name" value="ARYLSULFATASE K"/>
    <property type="match status" value="1"/>
</dbReference>
<dbReference type="PANTHER" id="PTHR46615">
    <property type="entry name" value="ARYLSULFATASE K"/>
    <property type="match status" value="1"/>
</dbReference>
<dbReference type="InterPro" id="IPR000917">
    <property type="entry name" value="Sulfatase_N"/>
</dbReference>
<evidence type="ECO:0000259" key="2">
    <source>
        <dbReference type="Pfam" id="PF00884"/>
    </source>
</evidence>
<evidence type="ECO:0000313" key="3">
    <source>
        <dbReference type="EMBL" id="KAG7360502.1"/>
    </source>
</evidence>
<evidence type="ECO:0000256" key="1">
    <source>
        <dbReference type="SAM" id="SignalP"/>
    </source>
</evidence>
<proteinExistence type="predicted"/>
<accession>A0A9K3LE79</accession>
<feature type="signal peptide" evidence="1">
    <location>
        <begin position="1"/>
        <end position="21"/>
    </location>
</feature>
<reference evidence="3" key="1">
    <citation type="journal article" date="2021" name="Sci. Rep.">
        <title>Diploid genomic architecture of Nitzschia inconspicua, an elite biomass production diatom.</title>
        <authorList>
            <person name="Oliver A."/>
            <person name="Podell S."/>
            <person name="Pinowska A."/>
            <person name="Traller J.C."/>
            <person name="Smith S.R."/>
            <person name="McClure R."/>
            <person name="Beliaev A."/>
            <person name="Bohutskyi P."/>
            <person name="Hill E.A."/>
            <person name="Rabines A."/>
            <person name="Zheng H."/>
            <person name="Allen L.Z."/>
            <person name="Kuo A."/>
            <person name="Grigoriev I.V."/>
            <person name="Allen A.E."/>
            <person name="Hazlebeck D."/>
            <person name="Allen E.E."/>
        </authorList>
    </citation>
    <scope>NUCLEOTIDE SEQUENCE</scope>
    <source>
        <strain evidence="3">Hildebrandi</strain>
    </source>
</reference>
<feature type="chain" id="PRO_5039918144" evidence="1">
    <location>
        <begin position="22"/>
        <end position="639"/>
    </location>
</feature>
<dbReference type="Proteomes" id="UP000693970">
    <property type="component" value="Unassembled WGS sequence"/>
</dbReference>
<dbReference type="Pfam" id="PF00884">
    <property type="entry name" value="Sulfatase"/>
    <property type="match status" value="1"/>
</dbReference>
<sequence>MKSSILLASAVLLKDAAVASSRFPLHSRNVDFQPLPNIIFLVCESTDGRTWQRGYQDDVIPLPNLRKLEDNGGVSFYRHYSNSPVCCPSRATFWSGKHAHKIRHKQRIKNNDPFVVNGVWNNFEGLDPSYNHTIFDILQRHGYATYLSGKQDYVTGGHSSNVRFDAWTMYTDFPYDIPSNGGWREETDMCLSEGVVHEQDDSIESNYWHGDWESLRETIDWITNHTKKSTEKPFFAYQGMNIVHPQYVTNQRYYGAIDPNKIKVPEWINPQDMHPCDLQASMLKGCVAVNASTNTVADFERRRRIRRIYYAMISEFDAMVGRYVDAVQKDLPKEVAANTVFIVTSDHGDMQMEHHQFYKQAPYDASSSVPLLIYDPRRRRRHKQQPDISLHHQIVPHPTQLIDLFPTIMDLAMVPLHQRPSDLDGHSLLPLIDSDYYSETQLVKEGHLIRATAAPTASNTRPNFVVSQYHGDLTAMSWFLIVESFPCVSFGFDPPKASTTDTECAMKYVVWGTGTEVENMLFDLTHDADELVNLIHDPKYAMIRQLLDEHLKSIVEYKAVAEEVATYNHQSFQRWVNVTSNWKDILASKSLRWHISWEEAGNDQAIAAVNQWLSEPPQVKACRKHLVWPPPAASFEQLY</sequence>
<evidence type="ECO:0000313" key="4">
    <source>
        <dbReference type="Proteomes" id="UP000693970"/>
    </source>
</evidence>
<reference evidence="3" key="2">
    <citation type="submission" date="2021-04" db="EMBL/GenBank/DDBJ databases">
        <authorList>
            <person name="Podell S."/>
        </authorList>
    </citation>
    <scope>NUCLEOTIDE SEQUENCE</scope>
    <source>
        <strain evidence="3">Hildebrandi</strain>
    </source>
</reference>
<protein>
    <submittedName>
        <fullName evidence="3">Sulfatase</fullName>
    </submittedName>
</protein>
<dbReference type="OrthoDB" id="190099at2759"/>
<dbReference type="InterPro" id="IPR051849">
    <property type="entry name" value="GAG-degrading_sulfatase"/>
</dbReference>
<dbReference type="AlphaFoldDB" id="A0A9K3LE79"/>
<organism evidence="3 4">
    <name type="scientific">Nitzschia inconspicua</name>
    <dbReference type="NCBI Taxonomy" id="303405"/>
    <lineage>
        <taxon>Eukaryota</taxon>
        <taxon>Sar</taxon>
        <taxon>Stramenopiles</taxon>
        <taxon>Ochrophyta</taxon>
        <taxon>Bacillariophyta</taxon>
        <taxon>Bacillariophyceae</taxon>
        <taxon>Bacillariophycidae</taxon>
        <taxon>Bacillariales</taxon>
        <taxon>Bacillariaceae</taxon>
        <taxon>Nitzschia</taxon>
    </lineage>
</organism>
<dbReference type="GO" id="GO:0015024">
    <property type="term" value="F:glucuronate-2-sulfatase activity"/>
    <property type="evidence" value="ECO:0007669"/>
    <property type="project" value="TreeGrafter"/>
</dbReference>
<gene>
    <name evidence="3" type="ORF">IV203_035601</name>
</gene>
<dbReference type="EMBL" id="JAGRRH010000013">
    <property type="protein sequence ID" value="KAG7360502.1"/>
    <property type="molecule type" value="Genomic_DNA"/>
</dbReference>
<feature type="domain" description="Sulfatase N-terminal" evidence="2">
    <location>
        <begin position="36"/>
        <end position="412"/>
    </location>
</feature>
<name>A0A9K3LE79_9STRA</name>
<keyword evidence="4" id="KW-1185">Reference proteome</keyword>
<comment type="caution">
    <text evidence="3">The sequence shown here is derived from an EMBL/GenBank/DDBJ whole genome shotgun (WGS) entry which is preliminary data.</text>
</comment>
<dbReference type="GO" id="GO:0004065">
    <property type="term" value="F:arylsulfatase activity"/>
    <property type="evidence" value="ECO:0007669"/>
    <property type="project" value="TreeGrafter"/>
</dbReference>